<dbReference type="RefSeq" id="WP_107966203.1">
    <property type="nucleotide sequence ID" value="NZ_NWBU01000004.1"/>
</dbReference>
<dbReference type="Proteomes" id="UP000244162">
    <property type="component" value="Unassembled WGS sequence"/>
</dbReference>
<dbReference type="OrthoDB" id="7571198at2"/>
<dbReference type="Pfam" id="PF06035">
    <property type="entry name" value="Peptidase_C93"/>
    <property type="match status" value="1"/>
</dbReference>
<keyword evidence="2" id="KW-1185">Reference proteome</keyword>
<evidence type="ECO:0000313" key="1">
    <source>
        <dbReference type="EMBL" id="PTQ12967.1"/>
    </source>
</evidence>
<dbReference type="InterPro" id="IPR010319">
    <property type="entry name" value="Transglutaminase-like_Cys_pept"/>
</dbReference>
<sequence>MLTLAGLRRVNVRINHDVRYRTDLSLYRQLDHWEPATGEGDCEDYALAKRNALREIGWPDRDLRLATCWDETGAYHAVLTVDFEDATWVLDNRSDRVADWEALERHGYRWDRRQAADGPRWVKITK</sequence>
<dbReference type="PANTHER" id="PTHR39327:SF1">
    <property type="entry name" value="BLR5470 PROTEIN"/>
    <property type="match status" value="1"/>
</dbReference>
<accession>A0A2T5G1D5</accession>
<name>A0A2T5G1D5_9SPHN</name>
<gene>
    <name evidence="1" type="ORF">CLG96_02150</name>
</gene>
<dbReference type="AlphaFoldDB" id="A0A2T5G1D5"/>
<evidence type="ECO:0008006" key="3">
    <source>
        <dbReference type="Google" id="ProtNLM"/>
    </source>
</evidence>
<dbReference type="EMBL" id="NWBU01000004">
    <property type="protein sequence ID" value="PTQ12967.1"/>
    <property type="molecule type" value="Genomic_DNA"/>
</dbReference>
<proteinExistence type="predicted"/>
<dbReference type="PANTHER" id="PTHR39327">
    <property type="match status" value="1"/>
</dbReference>
<organism evidence="1 2">
    <name type="scientific">Sphingomonas oleivorans</name>
    <dbReference type="NCBI Taxonomy" id="1735121"/>
    <lineage>
        <taxon>Bacteria</taxon>
        <taxon>Pseudomonadati</taxon>
        <taxon>Pseudomonadota</taxon>
        <taxon>Alphaproteobacteria</taxon>
        <taxon>Sphingomonadales</taxon>
        <taxon>Sphingomonadaceae</taxon>
        <taxon>Sphingomonas</taxon>
    </lineage>
</organism>
<evidence type="ECO:0000313" key="2">
    <source>
        <dbReference type="Proteomes" id="UP000244162"/>
    </source>
</evidence>
<comment type="caution">
    <text evidence="1">The sequence shown here is derived from an EMBL/GenBank/DDBJ whole genome shotgun (WGS) entry which is preliminary data.</text>
</comment>
<protein>
    <recommendedName>
        <fullName evidence="3">Transglutaminase</fullName>
    </recommendedName>
</protein>
<dbReference type="Gene3D" id="3.10.620.30">
    <property type="match status" value="1"/>
</dbReference>
<reference evidence="1 2" key="1">
    <citation type="submission" date="2017-09" db="EMBL/GenBank/DDBJ databases">
        <title>Sphingomonas panjinensis sp.nov., isolated from oil-contaminated soil.</title>
        <authorList>
            <person name="Wang L."/>
            <person name="Chen L."/>
        </authorList>
    </citation>
    <scope>NUCLEOTIDE SEQUENCE [LARGE SCALE GENOMIC DNA]</scope>
    <source>
        <strain evidence="1 2">FW-11</strain>
    </source>
</reference>